<evidence type="ECO:0000259" key="16">
    <source>
        <dbReference type="PROSITE" id="PS50151"/>
    </source>
</evidence>
<dbReference type="NCBIfam" id="TIGR00631">
    <property type="entry name" value="uvrb"/>
    <property type="match status" value="1"/>
</dbReference>
<keyword evidence="8 12" id="KW-0267">Excision nuclease</keyword>
<dbReference type="SUPFAM" id="SSF52540">
    <property type="entry name" value="P-loop containing nucleoside triphosphate hydrolases"/>
    <property type="match status" value="2"/>
</dbReference>
<keyword evidence="20" id="KW-1185">Reference proteome</keyword>
<evidence type="ECO:0000256" key="12">
    <source>
        <dbReference type="HAMAP-Rule" id="MF_00204"/>
    </source>
</evidence>
<dbReference type="Proteomes" id="UP001081709">
    <property type="component" value="Unassembled WGS sequence"/>
</dbReference>
<comment type="similarity">
    <text evidence="2 12 13">Belongs to the UvrB family.</text>
</comment>
<dbReference type="Pfam" id="PF02151">
    <property type="entry name" value="UVR"/>
    <property type="match status" value="1"/>
</dbReference>
<dbReference type="InterPro" id="IPR041471">
    <property type="entry name" value="UvrB_inter"/>
</dbReference>
<evidence type="ECO:0000256" key="11">
    <source>
        <dbReference type="ARBA" id="ARBA00029504"/>
    </source>
</evidence>
<keyword evidence="5 12" id="KW-0227">DNA damage</keyword>
<evidence type="ECO:0000259" key="17">
    <source>
        <dbReference type="PROSITE" id="PS51192"/>
    </source>
</evidence>
<keyword evidence="6 12" id="KW-0228">DNA excision</keyword>
<feature type="binding site" evidence="12">
    <location>
        <begin position="62"/>
        <end position="69"/>
    </location>
    <ligand>
        <name>ATP</name>
        <dbReference type="ChEBI" id="CHEBI:30616"/>
    </ligand>
</feature>
<dbReference type="InterPro" id="IPR004807">
    <property type="entry name" value="UvrB"/>
</dbReference>
<evidence type="ECO:0000256" key="1">
    <source>
        <dbReference type="ARBA" id="ARBA00004496"/>
    </source>
</evidence>
<keyword evidence="7 12" id="KW-0067">ATP-binding</keyword>
<dbReference type="NCBIfam" id="NF003673">
    <property type="entry name" value="PRK05298.1"/>
    <property type="match status" value="1"/>
</dbReference>
<dbReference type="HAMAP" id="MF_00204">
    <property type="entry name" value="UvrB"/>
    <property type="match status" value="1"/>
</dbReference>
<dbReference type="Pfam" id="PF12344">
    <property type="entry name" value="UvrB"/>
    <property type="match status" value="1"/>
</dbReference>
<dbReference type="InterPro" id="IPR001650">
    <property type="entry name" value="Helicase_C-like"/>
</dbReference>
<dbReference type="PANTHER" id="PTHR24029">
    <property type="entry name" value="UVRABC SYSTEM PROTEIN B"/>
    <property type="match status" value="1"/>
</dbReference>
<organism evidence="19 20">
    <name type="scientific">Corynebacterium pygosceleis</name>
    <dbReference type="NCBI Taxonomy" id="2800406"/>
    <lineage>
        <taxon>Bacteria</taxon>
        <taxon>Bacillati</taxon>
        <taxon>Actinomycetota</taxon>
        <taxon>Actinomycetes</taxon>
        <taxon>Mycobacteriales</taxon>
        <taxon>Corynebacteriaceae</taxon>
        <taxon>Corynebacterium</taxon>
    </lineage>
</organism>
<dbReference type="InterPro" id="IPR036876">
    <property type="entry name" value="UVR_dom_sf"/>
</dbReference>
<evidence type="ECO:0000256" key="5">
    <source>
        <dbReference type="ARBA" id="ARBA00022763"/>
    </source>
</evidence>
<sequence>MAFAAEQPVLSHSEHRPVGEIERTAATFEVISDYEPAGDQPAAIAALKKRLEDGERDVVLLGATGTGKSATAAWLIEQVQRPTLVMAPNKTLAAQLANELRQLLPNNAVEYFVSYYDYYQPEAYIAQTDTYFEKDSSINEDVERLRHSATSALLSRRDVVVVSSVSCIYGLGTPQSYLDRSVVLKVGDEIDRDRFLRLLVDIQYARNDVAFTRGTFRAKGDTVDIIPAYEELAVRVEFFGDEIDALYYIHPLTGDVVRNVGELRIFPATHYVAGPERMEKAVAAIKAELAERLADLENRGKLLEAQRLRMRTEYDLEMIEQVGFCSGIENYSRHIDGRAAGSAPATLIDYFPEDFLTIIDESHVTVPQIGGMFEGDMSRKRNLVDFGFRLPSALDNRPLTWEEFDARKGQCVYMSATPGTYELTASGGEFVEQVIRPTGLVDPKIVVKPTRGQIDDLIDEVNQRTARRERVLVTTLTKRMAEDLTDYLLEHGIRVRYLHSDIDTLQRVELLRQLRLGEYDVLVGINLLREGLDLPEVSLVAILDADKQGFLRSTTSLIQTIGRAARNVAGEVHMYADSVTESMQRAIDETERRREKQIAYNEEHGVDPQPLRKKIADILDQVYENAGDDGERGASATGDAALVDRPDVSSMPRQEVQTLIDDLTAQMSAAARELKFELAGRLRDEIADLKKELRGMREAGI</sequence>
<dbReference type="RefSeq" id="WP_267186411.1">
    <property type="nucleotide sequence ID" value="NZ_JAPMKV010000002.1"/>
</dbReference>
<dbReference type="Pfam" id="PF04851">
    <property type="entry name" value="ResIII"/>
    <property type="match status" value="1"/>
</dbReference>
<dbReference type="Gene3D" id="3.40.50.300">
    <property type="entry name" value="P-loop containing nucleotide triphosphate hydrolases"/>
    <property type="match status" value="3"/>
</dbReference>
<keyword evidence="12 13" id="KW-0742">SOS response</keyword>
<evidence type="ECO:0000256" key="13">
    <source>
        <dbReference type="RuleBase" id="RU003587"/>
    </source>
</evidence>
<evidence type="ECO:0000256" key="8">
    <source>
        <dbReference type="ARBA" id="ARBA00022881"/>
    </source>
</evidence>
<evidence type="ECO:0000259" key="18">
    <source>
        <dbReference type="PROSITE" id="PS51194"/>
    </source>
</evidence>
<proteinExistence type="inferred from homology"/>
<feature type="domain" description="Helicase ATP-binding" evidence="17">
    <location>
        <begin position="49"/>
        <end position="184"/>
    </location>
</feature>
<dbReference type="Gene3D" id="4.10.860.10">
    <property type="entry name" value="UVR domain"/>
    <property type="match status" value="1"/>
</dbReference>
<evidence type="ECO:0000256" key="9">
    <source>
        <dbReference type="ARBA" id="ARBA00023204"/>
    </source>
</evidence>
<keyword evidence="4 12" id="KW-0547">Nucleotide-binding</keyword>
<comment type="subcellular location">
    <subcellularLocation>
        <location evidence="1 12 13">Cytoplasm</location>
    </subcellularLocation>
</comment>
<accession>A0ABT3WR19</accession>
<evidence type="ECO:0000256" key="14">
    <source>
        <dbReference type="SAM" id="Coils"/>
    </source>
</evidence>
<evidence type="ECO:0000313" key="20">
    <source>
        <dbReference type="Proteomes" id="UP001081709"/>
    </source>
</evidence>
<keyword evidence="9 12" id="KW-0234">DNA repair</keyword>
<evidence type="ECO:0000256" key="2">
    <source>
        <dbReference type="ARBA" id="ARBA00008533"/>
    </source>
</evidence>
<evidence type="ECO:0000256" key="15">
    <source>
        <dbReference type="SAM" id="MobiDB-lite"/>
    </source>
</evidence>
<dbReference type="Gene3D" id="6.10.140.240">
    <property type="match status" value="1"/>
</dbReference>
<evidence type="ECO:0000256" key="6">
    <source>
        <dbReference type="ARBA" id="ARBA00022769"/>
    </source>
</evidence>
<dbReference type="PANTHER" id="PTHR24029:SF0">
    <property type="entry name" value="UVRABC SYSTEM PROTEIN B"/>
    <property type="match status" value="1"/>
</dbReference>
<dbReference type="InterPro" id="IPR006935">
    <property type="entry name" value="Helicase/UvrB_N"/>
</dbReference>
<gene>
    <name evidence="12 19" type="primary">uvrB</name>
    <name evidence="19" type="ORF">OS125_05305</name>
</gene>
<dbReference type="GO" id="GO:0016787">
    <property type="term" value="F:hydrolase activity"/>
    <property type="evidence" value="ECO:0007669"/>
    <property type="project" value="UniProtKB-KW"/>
</dbReference>
<dbReference type="InterPro" id="IPR027417">
    <property type="entry name" value="P-loop_NTPase"/>
</dbReference>
<comment type="domain">
    <text evidence="12">The beta-hairpin motif is involved in DNA binding.</text>
</comment>
<comment type="subunit">
    <text evidence="10 12 13">Forms a heterotetramer with UvrA during the search for lesions. Interacts with UvrC in an incision complex.</text>
</comment>
<feature type="domain" description="UVR" evidence="16">
    <location>
        <begin position="657"/>
        <end position="692"/>
    </location>
</feature>
<dbReference type="InterPro" id="IPR024759">
    <property type="entry name" value="UvrB_YAD/RRR_dom"/>
</dbReference>
<dbReference type="CDD" id="cd17916">
    <property type="entry name" value="DEXHc_UvrB"/>
    <property type="match status" value="1"/>
</dbReference>
<evidence type="ECO:0000256" key="3">
    <source>
        <dbReference type="ARBA" id="ARBA00022490"/>
    </source>
</evidence>
<evidence type="ECO:0000256" key="4">
    <source>
        <dbReference type="ARBA" id="ARBA00022741"/>
    </source>
</evidence>
<dbReference type="SMART" id="SM00487">
    <property type="entry name" value="DEXDc"/>
    <property type="match status" value="1"/>
</dbReference>
<dbReference type="PROSITE" id="PS51194">
    <property type="entry name" value="HELICASE_CTER"/>
    <property type="match status" value="1"/>
</dbReference>
<reference evidence="19" key="1">
    <citation type="submission" date="2022-11" db="EMBL/GenBank/DDBJ databases">
        <title>Corynebacterium sp. isolated from Penguins.</title>
        <authorList>
            <person name="Sedlar K."/>
            <person name="Svec P."/>
        </authorList>
    </citation>
    <scope>NUCLEOTIDE SEQUENCE</scope>
    <source>
        <strain evidence="19">P7003</strain>
    </source>
</reference>
<keyword evidence="3 12" id="KW-0963">Cytoplasm</keyword>
<dbReference type="EMBL" id="JAPMKV010000002">
    <property type="protein sequence ID" value="MCX7444660.1"/>
    <property type="molecule type" value="Genomic_DNA"/>
</dbReference>
<evidence type="ECO:0000256" key="10">
    <source>
        <dbReference type="ARBA" id="ARBA00026033"/>
    </source>
</evidence>
<dbReference type="PROSITE" id="PS50151">
    <property type="entry name" value="UVR"/>
    <property type="match status" value="1"/>
</dbReference>
<dbReference type="SUPFAM" id="SSF46600">
    <property type="entry name" value="C-terminal UvrC-binding domain of UvrB"/>
    <property type="match status" value="1"/>
</dbReference>
<dbReference type="CDD" id="cd18790">
    <property type="entry name" value="SF2_C_UvrB"/>
    <property type="match status" value="1"/>
</dbReference>
<keyword evidence="14" id="KW-0175">Coiled coil</keyword>
<dbReference type="InterPro" id="IPR014001">
    <property type="entry name" value="Helicase_ATP-bd"/>
</dbReference>
<feature type="coiled-coil region" evidence="14">
    <location>
        <begin position="653"/>
        <end position="699"/>
    </location>
</feature>
<comment type="caution">
    <text evidence="19">The sequence shown here is derived from an EMBL/GenBank/DDBJ whole genome shotgun (WGS) entry which is preliminary data.</text>
</comment>
<dbReference type="InterPro" id="IPR001943">
    <property type="entry name" value="UVR_dom"/>
</dbReference>
<dbReference type="PROSITE" id="PS51192">
    <property type="entry name" value="HELICASE_ATP_BIND_1"/>
    <property type="match status" value="1"/>
</dbReference>
<feature type="short sequence motif" description="Beta-hairpin" evidence="12">
    <location>
        <begin position="115"/>
        <end position="138"/>
    </location>
</feature>
<evidence type="ECO:0000256" key="7">
    <source>
        <dbReference type="ARBA" id="ARBA00022840"/>
    </source>
</evidence>
<evidence type="ECO:0000313" key="19">
    <source>
        <dbReference type="EMBL" id="MCX7444660.1"/>
    </source>
</evidence>
<feature type="domain" description="Helicase C-terminal" evidence="18">
    <location>
        <begin position="453"/>
        <end position="619"/>
    </location>
</feature>
<feature type="region of interest" description="Disordered" evidence="15">
    <location>
        <begin position="626"/>
        <end position="652"/>
    </location>
</feature>
<keyword evidence="19" id="KW-0378">Hydrolase</keyword>
<protein>
    <recommendedName>
        <fullName evidence="11 12">UvrABC system protein B</fullName>
        <shortName evidence="12">Protein UvrB</shortName>
    </recommendedName>
    <alternativeName>
        <fullName evidence="12">Excinuclease ABC subunit B</fullName>
    </alternativeName>
</protein>
<comment type="function">
    <text evidence="12">The UvrABC repair system catalyzes the recognition and processing of DNA lesions. A damage recognition complex composed of 2 UvrA and 2 UvrB subunits scans DNA for abnormalities. Upon binding of the UvrA(2)B(2) complex to a putative damaged site, the DNA wraps around one UvrB monomer. DNA wrap is dependent on ATP binding by UvrB and probably causes local melting of the DNA helix, facilitating insertion of UvrB beta-hairpin between the DNA strands. Then UvrB probes one DNA strand for the presence of a lesion. If a lesion is found the UvrA subunits dissociate and the UvrB-DNA preincision complex is formed. This complex is subsequently bound by UvrC and the second UvrB is released. If no lesion is found, the DNA wraps around the other UvrB subunit that will check the other stand for damage.</text>
</comment>
<dbReference type="Pfam" id="PF00271">
    <property type="entry name" value="Helicase_C"/>
    <property type="match status" value="1"/>
</dbReference>
<dbReference type="Pfam" id="PF17757">
    <property type="entry name" value="UvrB_inter"/>
    <property type="match status" value="1"/>
</dbReference>
<name>A0ABT3WR19_9CORY</name>
<dbReference type="SMART" id="SM00490">
    <property type="entry name" value="HELICc"/>
    <property type="match status" value="1"/>
</dbReference>
<feature type="coiled-coil region" evidence="14">
    <location>
        <begin position="279"/>
        <end position="313"/>
    </location>
</feature>